<gene>
    <name evidence="2" type="ORF">EVG20_g8986</name>
</gene>
<comment type="caution">
    <text evidence="2">The sequence shown here is derived from an EMBL/GenBank/DDBJ whole genome shotgun (WGS) entry which is preliminary data.</text>
</comment>
<evidence type="ECO:0000313" key="2">
    <source>
        <dbReference type="EMBL" id="TFY56293.1"/>
    </source>
</evidence>
<keyword evidence="3" id="KW-1185">Reference proteome</keyword>
<dbReference type="AlphaFoldDB" id="A0A4Y9Y3D6"/>
<feature type="region of interest" description="Disordered" evidence="1">
    <location>
        <begin position="41"/>
        <end position="225"/>
    </location>
</feature>
<protein>
    <submittedName>
        <fullName evidence="2">Uncharacterized protein</fullName>
    </submittedName>
</protein>
<dbReference type="OrthoDB" id="3270863at2759"/>
<feature type="compositionally biased region" description="Low complexity" evidence="1">
    <location>
        <begin position="78"/>
        <end position="89"/>
    </location>
</feature>
<evidence type="ECO:0000256" key="1">
    <source>
        <dbReference type="SAM" id="MobiDB-lite"/>
    </source>
</evidence>
<proteinExistence type="predicted"/>
<feature type="compositionally biased region" description="Basic and acidic residues" evidence="1">
    <location>
        <begin position="141"/>
        <end position="152"/>
    </location>
</feature>
<accession>A0A4Y9Y3D6</accession>
<feature type="compositionally biased region" description="Low complexity" evidence="1">
    <location>
        <begin position="53"/>
        <end position="69"/>
    </location>
</feature>
<dbReference type="Proteomes" id="UP000298327">
    <property type="component" value="Unassembled WGS sequence"/>
</dbReference>
<name>A0A4Y9Y3D6_9AGAM</name>
<organism evidence="2 3">
    <name type="scientific">Dentipellis fragilis</name>
    <dbReference type="NCBI Taxonomy" id="205917"/>
    <lineage>
        <taxon>Eukaryota</taxon>
        <taxon>Fungi</taxon>
        <taxon>Dikarya</taxon>
        <taxon>Basidiomycota</taxon>
        <taxon>Agaricomycotina</taxon>
        <taxon>Agaricomycetes</taxon>
        <taxon>Russulales</taxon>
        <taxon>Hericiaceae</taxon>
        <taxon>Dentipellis</taxon>
    </lineage>
</organism>
<feature type="compositionally biased region" description="Low complexity" evidence="1">
    <location>
        <begin position="118"/>
        <end position="140"/>
    </location>
</feature>
<sequence>MDAAALNKLTRRNLQELAKTYKVKANAKSAKIIQDLIKLHPQGVPLPRKDSPEQSTPASPAQAQAQVQAPSPPPAPSAPTATPNAPSTQVEPTEVAAPTSAGRKTTTPSPAPEPPVLPSQQPSRSSSPSPAPAPAASGPSEPKRSNKGKVELNSDADSDDLFPPCSPLRNEPTKTPLFDPEAYSRNGLPEPDRSWLRQRATAPRPRACSRSAVRAGAYTGSRREG</sequence>
<dbReference type="EMBL" id="SEOQ01000840">
    <property type="protein sequence ID" value="TFY56293.1"/>
    <property type="molecule type" value="Genomic_DNA"/>
</dbReference>
<reference evidence="2 3" key="1">
    <citation type="submission" date="2019-02" db="EMBL/GenBank/DDBJ databases">
        <title>Genome sequencing of the rare red list fungi Dentipellis fragilis.</title>
        <authorList>
            <person name="Buettner E."/>
            <person name="Kellner H."/>
        </authorList>
    </citation>
    <scope>NUCLEOTIDE SEQUENCE [LARGE SCALE GENOMIC DNA]</scope>
    <source>
        <strain evidence="2 3">DSM 105465</strain>
    </source>
</reference>
<evidence type="ECO:0000313" key="3">
    <source>
        <dbReference type="Proteomes" id="UP000298327"/>
    </source>
</evidence>